<protein>
    <submittedName>
        <fullName evidence="1">Uncharacterized protein</fullName>
    </submittedName>
</protein>
<evidence type="ECO:0000313" key="1">
    <source>
        <dbReference type="EMBL" id="KAH7547164.1"/>
    </source>
</evidence>
<name>A0A978W5D0_ZIZJJ</name>
<dbReference type="EMBL" id="JAEACU010000001">
    <property type="protein sequence ID" value="KAH7547164.1"/>
    <property type="molecule type" value="Genomic_DNA"/>
</dbReference>
<gene>
    <name evidence="1" type="ORF">FEM48_Zijuj01G0280400</name>
</gene>
<sequence>MNFGSDAVSEVVEGTMMPLKVSRISLESMTGRLLKYILNKRNELGFDFAAIAIAIAWLMPKLSFSIPKAPRIRKLNSKSINKFRISVSLCMKKKFRRVRAWRNGNGKVVRTERPHSSESTGNSIADSLSALLVQAVAMVEKTKGLGSHWVRMMSLEEPLGMSSCYDPWLCKPHTLEHMIFYVRLAHRTPFSLQVWVCQTSFCLQRDGLCHLPFVARMIHQLEIDELFLTDDIYLQMKSMKDMYSDDMNDMSQKIAVKLLQFCCNNEAELHLKLTTEFCVFFIRGSINTEKYEEFTAVKFQSGFKTRKFTKLNGSGCLRIYATKSWSETTKGTAKVAVAAAQTTISTATDAGNAEEATASSMAEANEAIATAIAASSLLSFFFL</sequence>
<dbReference type="AlphaFoldDB" id="A0A978W5D0"/>
<proteinExistence type="predicted"/>
<accession>A0A978W5D0</accession>
<evidence type="ECO:0000313" key="2">
    <source>
        <dbReference type="Proteomes" id="UP000813462"/>
    </source>
</evidence>
<comment type="caution">
    <text evidence="1">The sequence shown here is derived from an EMBL/GenBank/DDBJ whole genome shotgun (WGS) entry which is preliminary data.</text>
</comment>
<dbReference type="Proteomes" id="UP000813462">
    <property type="component" value="Unassembled WGS sequence"/>
</dbReference>
<organism evidence="1 2">
    <name type="scientific">Ziziphus jujuba var. spinosa</name>
    <dbReference type="NCBI Taxonomy" id="714518"/>
    <lineage>
        <taxon>Eukaryota</taxon>
        <taxon>Viridiplantae</taxon>
        <taxon>Streptophyta</taxon>
        <taxon>Embryophyta</taxon>
        <taxon>Tracheophyta</taxon>
        <taxon>Spermatophyta</taxon>
        <taxon>Magnoliopsida</taxon>
        <taxon>eudicotyledons</taxon>
        <taxon>Gunneridae</taxon>
        <taxon>Pentapetalae</taxon>
        <taxon>rosids</taxon>
        <taxon>fabids</taxon>
        <taxon>Rosales</taxon>
        <taxon>Rhamnaceae</taxon>
        <taxon>Paliureae</taxon>
        <taxon>Ziziphus</taxon>
    </lineage>
</organism>
<reference evidence="1" key="1">
    <citation type="journal article" date="2021" name="Front. Plant Sci.">
        <title>Chromosome-Scale Genome Assembly for Chinese Sour Jujube and Insights Into Its Genome Evolution and Domestication Signature.</title>
        <authorList>
            <person name="Shen L.-Y."/>
            <person name="Luo H."/>
            <person name="Wang X.-L."/>
            <person name="Wang X.-M."/>
            <person name="Qiu X.-J."/>
            <person name="Liu H."/>
            <person name="Zhou S.-S."/>
            <person name="Jia K.-H."/>
            <person name="Nie S."/>
            <person name="Bao Y.-T."/>
            <person name="Zhang R.-G."/>
            <person name="Yun Q.-Z."/>
            <person name="Chai Y.-H."/>
            <person name="Lu J.-Y."/>
            <person name="Li Y."/>
            <person name="Zhao S.-W."/>
            <person name="Mao J.-F."/>
            <person name="Jia S.-G."/>
            <person name="Mao Y.-M."/>
        </authorList>
    </citation>
    <scope>NUCLEOTIDE SEQUENCE</scope>
    <source>
        <strain evidence="1">AT0</strain>
        <tissue evidence="1">Leaf</tissue>
    </source>
</reference>